<name>A0A972FTU4_9FLAO</name>
<evidence type="ECO:0000313" key="2">
    <source>
        <dbReference type="EMBL" id="NMH28373.1"/>
    </source>
</evidence>
<feature type="transmembrane region" description="Helical" evidence="1">
    <location>
        <begin position="208"/>
        <end position="227"/>
    </location>
</feature>
<feature type="transmembrane region" description="Helical" evidence="1">
    <location>
        <begin position="239"/>
        <end position="257"/>
    </location>
</feature>
<dbReference type="EMBL" id="JAAMPU010000105">
    <property type="protein sequence ID" value="NMH28373.1"/>
    <property type="molecule type" value="Genomic_DNA"/>
</dbReference>
<reference evidence="2" key="1">
    <citation type="submission" date="2020-02" db="EMBL/GenBank/DDBJ databases">
        <title>Flavobacterium sp. genome.</title>
        <authorList>
            <person name="Jung H.S."/>
            <person name="Baek J.H."/>
            <person name="Jeon C.O."/>
        </authorList>
    </citation>
    <scope>NUCLEOTIDE SEQUENCE</scope>
    <source>
        <strain evidence="2">SE-s28</strain>
    </source>
</reference>
<keyword evidence="1" id="KW-0472">Membrane</keyword>
<feature type="transmembrane region" description="Helical" evidence="1">
    <location>
        <begin position="264"/>
        <end position="280"/>
    </location>
</feature>
<evidence type="ECO:0000256" key="1">
    <source>
        <dbReference type="SAM" id="Phobius"/>
    </source>
</evidence>
<organism evidence="2 3">
    <name type="scientific">Flavobacterium silvaticum</name>
    <dbReference type="NCBI Taxonomy" id="1852020"/>
    <lineage>
        <taxon>Bacteria</taxon>
        <taxon>Pseudomonadati</taxon>
        <taxon>Bacteroidota</taxon>
        <taxon>Flavobacteriia</taxon>
        <taxon>Flavobacteriales</taxon>
        <taxon>Flavobacteriaceae</taxon>
        <taxon>Flavobacterium</taxon>
    </lineage>
</organism>
<evidence type="ECO:0000313" key="3">
    <source>
        <dbReference type="Proteomes" id="UP000712080"/>
    </source>
</evidence>
<accession>A0A972FTU4</accession>
<dbReference type="AlphaFoldDB" id="A0A972FTU4"/>
<feature type="transmembrane region" description="Helical" evidence="1">
    <location>
        <begin position="286"/>
        <end position="306"/>
    </location>
</feature>
<dbReference type="Proteomes" id="UP000712080">
    <property type="component" value="Unassembled WGS sequence"/>
</dbReference>
<keyword evidence="1" id="KW-1133">Transmembrane helix</keyword>
<sequence length="308" mass="34934">MIASLFRKSTPFNYTLLIVSVVVFYGIYVLADTDTPGIIGIIHKISLLGLQFASLFILNFIVKKNGLSRDNSFTILFYFLFLLFFPSVLSNTNLLLSNFFVLLSLRRLISLHSLKAPREKIFDASLWIFVAAIFHFWSILFLALVFISIFFHVSRDYRVWIIPFIAAFAAITVFLMFSLWLDPARIDHVINGMKLFLRIDYFTDPNQNIAISMFAPVVVLIFGGTLLGLSNRPLILQSSYKKVISAFVIAIIIYIISPSKSNDMLIYTFAPLAIMASTLAENIEEIWKREALVTGIALLAVVAFFIQL</sequence>
<feature type="transmembrane region" description="Helical" evidence="1">
    <location>
        <begin position="12"/>
        <end position="31"/>
    </location>
</feature>
<feature type="transmembrane region" description="Helical" evidence="1">
    <location>
        <begin position="73"/>
        <end position="89"/>
    </location>
</feature>
<keyword evidence="3" id="KW-1185">Reference proteome</keyword>
<evidence type="ECO:0008006" key="4">
    <source>
        <dbReference type="Google" id="ProtNLM"/>
    </source>
</evidence>
<gene>
    <name evidence="2" type="ORF">G6047_10045</name>
</gene>
<feature type="transmembrane region" description="Helical" evidence="1">
    <location>
        <begin position="157"/>
        <end position="181"/>
    </location>
</feature>
<dbReference type="RefSeq" id="WP_169527474.1">
    <property type="nucleotide sequence ID" value="NZ_JAAMPU010000105.1"/>
</dbReference>
<comment type="caution">
    <text evidence="2">The sequence shown here is derived from an EMBL/GenBank/DDBJ whole genome shotgun (WGS) entry which is preliminary data.</text>
</comment>
<keyword evidence="1" id="KW-0812">Transmembrane</keyword>
<feature type="transmembrane region" description="Helical" evidence="1">
    <location>
        <begin position="37"/>
        <end position="61"/>
    </location>
</feature>
<proteinExistence type="predicted"/>
<feature type="transmembrane region" description="Helical" evidence="1">
    <location>
        <begin position="126"/>
        <end position="151"/>
    </location>
</feature>
<protein>
    <recommendedName>
        <fullName evidence="4">Beta-carotene 15,15'-monooxygenase</fullName>
    </recommendedName>
</protein>